<organism evidence="1 2">
    <name type="scientific">Fusarium pseudograminearum (strain CS3096)</name>
    <name type="common">Wheat and barley crown-rot fungus</name>
    <dbReference type="NCBI Taxonomy" id="1028729"/>
    <lineage>
        <taxon>Eukaryota</taxon>
        <taxon>Fungi</taxon>
        <taxon>Dikarya</taxon>
        <taxon>Ascomycota</taxon>
        <taxon>Pezizomycotina</taxon>
        <taxon>Sordariomycetes</taxon>
        <taxon>Hypocreomycetidae</taxon>
        <taxon>Hypocreales</taxon>
        <taxon>Nectriaceae</taxon>
        <taxon>Fusarium</taxon>
    </lineage>
</organism>
<accession>K3VBC0</accession>
<dbReference type="RefSeq" id="XP_009261619.1">
    <property type="nucleotide sequence ID" value="XM_009263344.1"/>
</dbReference>
<dbReference type="OrthoDB" id="10481261at2759"/>
<sequence>MDEIWKYAEEFDGRVTITDVKPPVYWTNNFDKMGGEGIWNPNDIVAMDLATRHLNHFLSSIVIYSW</sequence>
<evidence type="ECO:0000313" key="2">
    <source>
        <dbReference type="Proteomes" id="UP000007978"/>
    </source>
</evidence>
<dbReference type="GeneID" id="20368844"/>
<dbReference type="HOGENOM" id="CLU_2831330_0_0_1"/>
<proteinExistence type="predicted"/>
<keyword evidence="2" id="KW-1185">Reference proteome</keyword>
<evidence type="ECO:0000313" key="1">
    <source>
        <dbReference type="EMBL" id="EKJ69598.1"/>
    </source>
</evidence>
<reference evidence="1 2" key="1">
    <citation type="journal article" date="2012" name="PLoS Pathog.">
        <title>Comparative pathogenomics reveals horizontally acquired novel virulence genes in fungi infecting cereal hosts.</title>
        <authorList>
            <person name="Gardiner D.M."/>
            <person name="McDonald M.C."/>
            <person name="Covarelli L."/>
            <person name="Solomon P.S."/>
            <person name="Rusu A.G."/>
            <person name="Marshall M."/>
            <person name="Kazan K."/>
            <person name="Chakraborty S."/>
            <person name="McDonald B.A."/>
            <person name="Manners J.M."/>
        </authorList>
    </citation>
    <scope>NUCLEOTIDE SEQUENCE [LARGE SCALE GENOMIC DNA]</scope>
    <source>
        <strain evidence="1 2">CS3096</strain>
    </source>
</reference>
<dbReference type="EMBL" id="AFNW01000333">
    <property type="protein sequence ID" value="EKJ69598.1"/>
    <property type="molecule type" value="Genomic_DNA"/>
</dbReference>
<comment type="caution">
    <text evidence="1">The sequence shown here is derived from an EMBL/GenBank/DDBJ whole genome shotgun (WGS) entry which is preliminary data.</text>
</comment>
<name>K3VBC0_FUSPC</name>
<dbReference type="KEGG" id="fpu:FPSE_10227"/>
<protein>
    <submittedName>
        <fullName evidence="1">Uncharacterized protein</fullName>
    </submittedName>
</protein>
<gene>
    <name evidence="1" type="ORF">FPSE_10227</name>
</gene>
<dbReference type="Proteomes" id="UP000007978">
    <property type="component" value="Chromosome 4"/>
</dbReference>
<dbReference type="AlphaFoldDB" id="K3VBC0"/>